<dbReference type="Gene3D" id="1.10.1200.10">
    <property type="entry name" value="ACP-like"/>
    <property type="match status" value="1"/>
</dbReference>
<dbReference type="RefSeq" id="WP_221791701.1">
    <property type="nucleotide sequence ID" value="NZ_JACLIC010000061.1"/>
</dbReference>
<dbReference type="InterPro" id="IPR036736">
    <property type="entry name" value="ACP-like_sf"/>
</dbReference>
<keyword evidence="3" id="KW-1185">Reference proteome</keyword>
<proteinExistence type="predicted"/>
<evidence type="ECO:0000259" key="1">
    <source>
        <dbReference type="PROSITE" id="PS50075"/>
    </source>
</evidence>
<gene>
    <name evidence="2" type="ORF">H7T88_28165</name>
</gene>
<name>A0ABS7KSK1_9BACL</name>
<organism evidence="2 3">
    <name type="scientific">Paenibacillus cucumis</name>
    <name type="common">ex Kampfer et al. 2016</name>
    <dbReference type="NCBI Taxonomy" id="1776858"/>
    <lineage>
        <taxon>Bacteria</taxon>
        <taxon>Bacillati</taxon>
        <taxon>Bacillota</taxon>
        <taxon>Bacilli</taxon>
        <taxon>Bacillales</taxon>
        <taxon>Paenibacillaceae</taxon>
        <taxon>Paenibacillus</taxon>
    </lineage>
</organism>
<dbReference type="EMBL" id="JACLIC010000061">
    <property type="protein sequence ID" value="MBY0207110.1"/>
    <property type="molecule type" value="Genomic_DNA"/>
</dbReference>
<dbReference type="InterPro" id="IPR009081">
    <property type="entry name" value="PP-bd_ACP"/>
</dbReference>
<reference evidence="2 3" key="1">
    <citation type="submission" date="2020-08" db="EMBL/GenBank/DDBJ databases">
        <title>Fungal Genomes of the International Space Station.</title>
        <authorList>
            <person name="Seuylemezian A."/>
            <person name="Singh N.K."/>
            <person name="Wood J."/>
            <person name="Venkateswaran K."/>
        </authorList>
    </citation>
    <scope>NUCLEOTIDE SEQUENCE [LARGE SCALE GENOMIC DNA]</scope>
    <source>
        <strain evidence="2 3">S/N-304-OC-R4</strain>
    </source>
</reference>
<dbReference type="Proteomes" id="UP000706031">
    <property type="component" value="Unassembled WGS sequence"/>
</dbReference>
<feature type="domain" description="Carrier" evidence="1">
    <location>
        <begin position="1"/>
        <end position="80"/>
    </location>
</feature>
<evidence type="ECO:0000313" key="3">
    <source>
        <dbReference type="Proteomes" id="UP000706031"/>
    </source>
</evidence>
<dbReference type="SUPFAM" id="SSF47336">
    <property type="entry name" value="ACP-like"/>
    <property type="match status" value="1"/>
</dbReference>
<accession>A0ABS7KSK1</accession>
<sequence length="82" mass="9531">MQLYDIQLVVTEEIKKLLSLDREIELSEGLENIGLDSRNTMKLVVLIESIFGFEFDDEDLVDDEILFNVFNVSEFIFKKING</sequence>
<dbReference type="Pfam" id="PF00550">
    <property type="entry name" value="PP-binding"/>
    <property type="match status" value="1"/>
</dbReference>
<evidence type="ECO:0000313" key="2">
    <source>
        <dbReference type="EMBL" id="MBY0207110.1"/>
    </source>
</evidence>
<dbReference type="PROSITE" id="PS50075">
    <property type="entry name" value="CARRIER"/>
    <property type="match status" value="1"/>
</dbReference>
<protein>
    <submittedName>
        <fullName evidence="2">Acyl carrier protein</fullName>
    </submittedName>
</protein>
<comment type="caution">
    <text evidence="2">The sequence shown here is derived from an EMBL/GenBank/DDBJ whole genome shotgun (WGS) entry which is preliminary data.</text>
</comment>